<dbReference type="InterPro" id="IPR045619">
    <property type="entry name" value="DUF6443"/>
</dbReference>
<gene>
    <name evidence="2" type="ORF">DWY11_01910</name>
</gene>
<evidence type="ECO:0000259" key="1">
    <source>
        <dbReference type="Pfam" id="PF20041"/>
    </source>
</evidence>
<organism evidence="2 3">
    <name type="scientific">Segatella copri</name>
    <dbReference type="NCBI Taxonomy" id="165179"/>
    <lineage>
        <taxon>Bacteria</taxon>
        <taxon>Pseudomonadati</taxon>
        <taxon>Bacteroidota</taxon>
        <taxon>Bacteroidia</taxon>
        <taxon>Bacteroidales</taxon>
        <taxon>Prevotellaceae</taxon>
        <taxon>Segatella</taxon>
    </lineage>
</organism>
<dbReference type="InterPro" id="IPR050708">
    <property type="entry name" value="T6SS_VgrG/RHS"/>
</dbReference>
<dbReference type="Pfam" id="PF20041">
    <property type="entry name" value="DUF6443"/>
    <property type="match status" value="1"/>
</dbReference>
<dbReference type="Gene3D" id="2.180.10.10">
    <property type="entry name" value="RHS repeat-associated core"/>
    <property type="match status" value="1"/>
</dbReference>
<protein>
    <submittedName>
        <fullName evidence="2">RHS repeat-associated core domain-containing protein</fullName>
    </submittedName>
</protein>
<dbReference type="AlphaFoldDB" id="A0A3R5YRP2"/>
<dbReference type="Proteomes" id="UP000283872">
    <property type="component" value="Unassembled WGS sequence"/>
</dbReference>
<dbReference type="PANTHER" id="PTHR32305:SF15">
    <property type="entry name" value="PROTEIN RHSA-RELATED"/>
    <property type="match status" value="1"/>
</dbReference>
<comment type="caution">
    <text evidence="2">The sequence shown here is derived from an EMBL/GenBank/DDBJ whole genome shotgun (WGS) entry which is preliminary data.</text>
</comment>
<dbReference type="NCBIfam" id="TIGR03696">
    <property type="entry name" value="Rhs_assc_core"/>
    <property type="match status" value="1"/>
</dbReference>
<dbReference type="PANTHER" id="PTHR32305">
    <property type="match status" value="1"/>
</dbReference>
<dbReference type="InterPro" id="IPR022385">
    <property type="entry name" value="Rhs_assc_core"/>
</dbReference>
<reference evidence="2 3" key="1">
    <citation type="submission" date="2018-08" db="EMBL/GenBank/DDBJ databases">
        <title>A genome reference for cultivated species of the human gut microbiota.</title>
        <authorList>
            <person name="Zou Y."/>
            <person name="Xue W."/>
            <person name="Luo G."/>
        </authorList>
    </citation>
    <scope>NUCLEOTIDE SEQUENCE [LARGE SCALE GENOMIC DNA]</scope>
    <source>
        <strain evidence="2 3">AF24-12</strain>
    </source>
</reference>
<evidence type="ECO:0000313" key="2">
    <source>
        <dbReference type="EMBL" id="RGS19524.1"/>
    </source>
</evidence>
<name>A0A3R5YRP2_9BACT</name>
<sequence>MPKNAESLTNKSHFLKKQVKFFIINKEFCKYITFFIIFASEILSQNYDSIVLATHCITTNNKPMIGKVKIRHLFLLAWLAALSTKAQVSSENYVQTTERISDTQVLSTTEYYDGLGRPFEMVEQKKTPDGANLIHLKEYDGLGRDWKTWLPVKDASDFLSISAARSQGNNQYRDSHAFSLTEYDGSPLNRINTVEGVGAEWTSHPLKKDYLVNTSKYPLNCKYYRVSMQGQLQDKGYYPEGRLYVTKTTDENGNESYEFKNIAGNVILKRTICSIDEAADTYYIYDYRGNLAFVLPPNYQEEPSLDLYAYQYKYDGQGNCTWKKLPGCEPIYMKYDLSGRMTYLQDGNLRKKGLWEFCVYDKLGRLAVQGTTASISDVSKIHVYALYTGAGILDGYQLNGTTITAKSLLITNFYDDYTFIEKQNASEQSILHLNAAQALDAAFPSNSSPNAKGFLTGKKVYTSDGTNRHEISSMYYGLKGRVVQTHSSNLLGGSEHFYTSYNYIGSPLKTKHIHSASGKKAIQECYEYAYDHAGRQTMVSYAINGSAKRVLSTTEYDDYGRIAKQTLLGKECINNTYNIRSWKTEISSKNFTQTLVYNKANGFVIPGTAQYNGNISAMSWKTGNNIEKGYKFSYNRQDMLTDADYEEGEFLSDNIGHYDESLSYDKMGNILSLIRYGLRDDNKYGLIDNLSYGYNGNQLTKVDDTVSGPYHAGAFHFVDGTKEATEYSYDANGNMVMDKNKGISSISYDINNLPQKILYNDGRKASYVYDAEGNKHSVLYTLTAMTNTLPQMPVMQSADAASANAVNGQKVINYCGNIIYDGDETMVLNDGGYAKYDKGGNLSFHYYLKDHLGDNRVVVNESGVIEQTNDYYPTGALMGSSTNGDVQRYKYNGKELDRMNGLDWHDYGARNYDAAIVIWNTLDKLAEKDYSHVPYVYCGNNPTRYLDIKGLEKLDALSQKDRNYKRLEPEIKNFKDDPNVINIWAHGYDNGNSIILNKEVVDNAEKFEKFLESNSFIWKTREGNAPITIVLHSCSASKFAKAISNSKKFDNVIIIAPTTPVNVLTKKNTKSYLGSYLENNGIWKSYKAGREIKSMTYGKHDYPGSIYPRIKFNLIKELSNHINVWKK</sequence>
<evidence type="ECO:0000313" key="3">
    <source>
        <dbReference type="Proteomes" id="UP000283872"/>
    </source>
</evidence>
<feature type="domain" description="DUF6443" evidence="1">
    <location>
        <begin position="91"/>
        <end position="204"/>
    </location>
</feature>
<dbReference type="EMBL" id="QRVA01000002">
    <property type="protein sequence ID" value="RGS19524.1"/>
    <property type="molecule type" value="Genomic_DNA"/>
</dbReference>
<proteinExistence type="predicted"/>
<accession>A0A3R5YRP2</accession>